<dbReference type="GO" id="GO:0008168">
    <property type="term" value="F:methyltransferase activity"/>
    <property type="evidence" value="ECO:0007669"/>
    <property type="project" value="UniProtKB-KW"/>
</dbReference>
<gene>
    <name evidence="1" type="ORF">H0241_00935</name>
</gene>
<keyword evidence="2" id="KW-1185">Reference proteome</keyword>
<dbReference type="AlphaFoldDB" id="A0A838AYA4"/>
<evidence type="ECO:0000313" key="2">
    <source>
        <dbReference type="Proteomes" id="UP000558284"/>
    </source>
</evidence>
<keyword evidence="1" id="KW-0489">Methyltransferase</keyword>
<dbReference type="EMBL" id="JACDTY010000001">
    <property type="protein sequence ID" value="MBA1138823.1"/>
    <property type="molecule type" value="Genomic_DNA"/>
</dbReference>
<protein>
    <submittedName>
        <fullName evidence="1">Phospholipid methyltransferase</fullName>
    </submittedName>
</protein>
<dbReference type="InterPro" id="IPR029063">
    <property type="entry name" value="SAM-dependent_MTases_sf"/>
</dbReference>
<comment type="caution">
    <text evidence="1">The sequence shown here is derived from an EMBL/GenBank/DDBJ whole genome shotgun (WGS) entry which is preliminary data.</text>
</comment>
<dbReference type="Gene3D" id="3.40.50.150">
    <property type="entry name" value="Vaccinia Virus protein VP39"/>
    <property type="match status" value="1"/>
</dbReference>
<dbReference type="GO" id="GO:0032259">
    <property type="term" value="P:methylation"/>
    <property type="evidence" value="ECO:0007669"/>
    <property type="project" value="UniProtKB-KW"/>
</dbReference>
<dbReference type="Proteomes" id="UP000558284">
    <property type="component" value="Unassembled WGS sequence"/>
</dbReference>
<dbReference type="FunFam" id="3.40.50.150:FF:000346">
    <property type="entry name" value="Phospholipid N-methyltransferase"/>
    <property type="match status" value="1"/>
</dbReference>
<name>A0A838AYA4_9HYPH</name>
<dbReference type="SUPFAM" id="SSF53335">
    <property type="entry name" value="S-adenosyl-L-methionine-dependent methyltransferases"/>
    <property type="match status" value="1"/>
</dbReference>
<keyword evidence="1" id="KW-0808">Transferase</keyword>
<proteinExistence type="predicted"/>
<sequence length="263" mass="27969">MTLSSRWFNEQAAAPIARSSTPSRARQGAGSAAPASLVEGTFRQGWPAVLSDQQSYQWRCFRGRADHDGISMKKAAADTLFFLRAWMANPLRVAAMAPSGTALASLMTSEIDASTGVVIELGPGTGSFTRALLARGVSEKNLTLVEVGSNFACMLGLRFPKAHILCVDAADLSAVDTWRNGKVGAVVSGLPLLSMPTAKVIAILAGAFSHMKEGGAFYQFTYGPRCPVPAAILDQLGLRATRIGRTLRNIPPAAVYRISRESQ</sequence>
<organism evidence="1 2">
    <name type="scientific">Mesorhizobium neociceri</name>
    <dbReference type="NCBI Taxonomy" id="1307853"/>
    <lineage>
        <taxon>Bacteria</taxon>
        <taxon>Pseudomonadati</taxon>
        <taxon>Pseudomonadota</taxon>
        <taxon>Alphaproteobacteria</taxon>
        <taxon>Hyphomicrobiales</taxon>
        <taxon>Phyllobacteriaceae</taxon>
        <taxon>Mesorhizobium</taxon>
    </lineage>
</organism>
<accession>A0A838AYA4</accession>
<evidence type="ECO:0000313" key="1">
    <source>
        <dbReference type="EMBL" id="MBA1138823.1"/>
    </source>
</evidence>
<reference evidence="1 2" key="1">
    <citation type="submission" date="2020-07" db="EMBL/GenBank/DDBJ databases">
        <title>Definition of the novel symbiovar canariense within Mesorhizobium novociceri, a new species of genus Mesorhizobium nodulating Cicer canariense in the Caldera de Taburiente National Park (La Palma, Canary Islands).</title>
        <authorList>
            <person name="Leon-Barrios M."/>
            <person name="Perez-Yepez J."/>
            <person name="Flores-Felix J.D."/>
            <person name="Ramirez-Baena M.H."/>
            <person name="Pulido-Suarez L."/>
            <person name="Igual J.M."/>
            <person name="Velazquez E."/>
            <person name="Peix A."/>
        </authorList>
    </citation>
    <scope>NUCLEOTIDE SEQUENCE [LARGE SCALE GENOMIC DNA]</scope>
    <source>
        <strain evidence="1 2">CCANP35</strain>
    </source>
</reference>